<dbReference type="GeneID" id="62209537"/>
<reference evidence="2" key="2">
    <citation type="submission" date="2020-08" db="EMBL/GenBank/DDBJ databases">
        <title>Draft Genome Sequence of Cumin Blight Pathogen Alternaria burnsii.</title>
        <authorList>
            <person name="Feng Z."/>
        </authorList>
    </citation>
    <scope>NUCLEOTIDE SEQUENCE</scope>
    <source>
        <strain evidence="2">CBS107.38</strain>
    </source>
</reference>
<sequence length="63" mass="7251">IPLLISRLLEELIFALISLILFIVTIISLKYSYSKLTNTSTLKEIRLKIKIKLFRPLSSSKDT</sequence>
<dbReference type="EMBL" id="JAAABM010000033">
    <property type="protein sequence ID" value="KAF7670582.1"/>
    <property type="molecule type" value="Genomic_DNA"/>
</dbReference>
<comment type="caution">
    <text evidence="2">The sequence shown here is derived from an EMBL/GenBank/DDBJ whole genome shotgun (WGS) entry which is preliminary data.</text>
</comment>
<accession>A0A8H7AWI1</accession>
<feature type="transmembrane region" description="Helical" evidence="1">
    <location>
        <begin position="12"/>
        <end position="33"/>
    </location>
</feature>
<keyword evidence="1" id="KW-0472">Membrane</keyword>
<keyword evidence="1" id="KW-1133">Transmembrane helix</keyword>
<evidence type="ECO:0000313" key="2">
    <source>
        <dbReference type="EMBL" id="KAF7670582.1"/>
    </source>
</evidence>
<gene>
    <name evidence="2" type="ORF">GT037_011312</name>
</gene>
<dbReference type="AlphaFoldDB" id="A0A8H7AWI1"/>
<name>A0A8H7AWI1_9PLEO</name>
<organism evidence="2 3">
    <name type="scientific">Alternaria burnsii</name>
    <dbReference type="NCBI Taxonomy" id="1187904"/>
    <lineage>
        <taxon>Eukaryota</taxon>
        <taxon>Fungi</taxon>
        <taxon>Dikarya</taxon>
        <taxon>Ascomycota</taxon>
        <taxon>Pezizomycotina</taxon>
        <taxon>Dothideomycetes</taxon>
        <taxon>Pleosporomycetidae</taxon>
        <taxon>Pleosporales</taxon>
        <taxon>Pleosporineae</taxon>
        <taxon>Pleosporaceae</taxon>
        <taxon>Alternaria</taxon>
        <taxon>Alternaria sect. Alternaria</taxon>
    </lineage>
</organism>
<protein>
    <submittedName>
        <fullName evidence="2">Uncharacterized protein</fullName>
    </submittedName>
</protein>
<evidence type="ECO:0000256" key="1">
    <source>
        <dbReference type="SAM" id="Phobius"/>
    </source>
</evidence>
<feature type="non-terminal residue" evidence="2">
    <location>
        <position position="1"/>
    </location>
</feature>
<evidence type="ECO:0000313" key="3">
    <source>
        <dbReference type="Proteomes" id="UP000596902"/>
    </source>
</evidence>
<reference evidence="2" key="1">
    <citation type="submission" date="2020-01" db="EMBL/GenBank/DDBJ databases">
        <authorList>
            <person name="Feng Z.H.Z."/>
        </authorList>
    </citation>
    <scope>NUCLEOTIDE SEQUENCE</scope>
    <source>
        <strain evidence="2">CBS107.38</strain>
    </source>
</reference>
<dbReference type="Proteomes" id="UP000596902">
    <property type="component" value="Unassembled WGS sequence"/>
</dbReference>
<keyword evidence="1" id="KW-0812">Transmembrane</keyword>
<dbReference type="RefSeq" id="XP_038780977.1">
    <property type="nucleotide sequence ID" value="XM_038936359.1"/>
</dbReference>
<proteinExistence type="predicted"/>
<keyword evidence="3" id="KW-1185">Reference proteome</keyword>